<proteinExistence type="predicted"/>
<dbReference type="SUPFAM" id="SSF82714">
    <property type="entry name" value="Multidrug efflux transporter AcrB TolC docking domain, DN and DC subdomains"/>
    <property type="match status" value="2"/>
</dbReference>
<dbReference type="RefSeq" id="WP_286014902.1">
    <property type="nucleotide sequence ID" value="NZ_CP127362.1"/>
</dbReference>
<name>A0ABY9AUF1_PARCI</name>
<dbReference type="SUPFAM" id="SSF82866">
    <property type="entry name" value="Multidrug efflux transporter AcrB transmembrane domain"/>
    <property type="match status" value="2"/>
</dbReference>
<feature type="transmembrane region" description="Helical" evidence="2">
    <location>
        <begin position="1126"/>
        <end position="1144"/>
    </location>
</feature>
<feature type="compositionally biased region" description="Low complexity" evidence="1">
    <location>
        <begin position="1194"/>
        <end position="1204"/>
    </location>
</feature>
<feature type="transmembrane region" description="Helical" evidence="2">
    <location>
        <begin position="1025"/>
        <end position="1043"/>
    </location>
</feature>
<feature type="transmembrane region" description="Helical" evidence="2">
    <location>
        <begin position="596"/>
        <end position="620"/>
    </location>
</feature>
<feature type="compositionally biased region" description="Low complexity" evidence="1">
    <location>
        <begin position="312"/>
        <end position="333"/>
    </location>
</feature>
<reference evidence="3 4" key="1">
    <citation type="submission" date="2023-06" db="EMBL/GenBank/DDBJ databases">
        <authorList>
            <person name="Ham H."/>
            <person name="Park D.S."/>
        </authorList>
    </citation>
    <scope>NUCLEOTIDE SEQUENCE [LARGE SCALE GENOMIC DNA]</scope>
    <source>
        <strain evidence="3 4">KACC 17005</strain>
    </source>
</reference>
<sequence>MSPSRPFIERPVATALLMLAIVLAGLVGFRFLPLSALPQVDYPTIQVQTLYPGASPEVMSRNVTAPLERQFGQMPGLARMASTSAAGVSIVTLQFDLGLAIDIAEQEVQAAINAGSSLLPTDLPAPPVYAKVNPADAPVLTMAISSDTLPLTEVQNLVNTRLAQKISQVPGVGLVTLAGGQRPAVRIQADTKALASYGIGLDTLRSAISAANANSAKGSFDGPQRAYTINANDQLLTVDDYKRLIVSWKNGAPVRMIDVARVVNGAENDRLRAWAGVRAAPGRPKQAEAPPGGSEPGEAGSVGATEPPPGRPKAASAPPGGSEPGEAGSVGAAEPPPGRPKAASAPPGGSEPGEAGSVGATEPPPGRPKAASAPPGGSEPGEAGSVGATEPPPGRPKAASAPPGGSEPGEAGSVGATEPPPGRPKAASAPPGGSEPGEAGSVGATLTPAIILNVQRQPGANVISTVDSIRRQLPELQAGLPAGLDVQVLSDRTTGIRASVHHVEMELVLAVLMVVLVIFFFLHSLRATVIASLAVPISLIGTCGVMYLLGYSLNNLSLMALTIATGFVVDDAIVMIENIARYIEEGEPPFQAALKGATQIGFTIISLTVSLIAVLIPLLFMSDVVGRLFREFAVTLALTILISAVVSLTLVPMMSARWLRALPDTPPRGLGGAIQRGFDRVIARYDVWLQWVLRREGATLAVALLTLALTVVLYVFIPKGLFPTQDTGQLQGRLVAAQDVSFERMSGLQQEAVRALLQDPDVASISSFVGVDGANNAMLNTGRLLINLREGRDRQEAVMQRLRERADAVAGVTLYLQPTQDLTIDAETGPTEYRATIGGVDSTEVNAWTNRLVERLRTVPQVRNATTDAGAQGLSAFVDIDRATAARLSVTASAVDDTLYSAFGQRIVSTIFTETNQYRVILEAQQEGLSSPEALGTLPLRTGSGAPTPLSAVATVREQPAPLQITRVAQYPAATLGFDKADGVSLGEAVDAIRAAAQEIGMPAGLSLQFQGAAGAYEKSLASQLWLILAAMVCVYIVLGVLYESYVHPLTILSTLPSAGVGALLALMLTGNDLGVIGIIGIILLIGIVKKNAIMMIDFAIDAERGQGLPPRVAIHQAALLRFRPILMTTLAALFAALPLMLGWGEGAELRRPLGLAIFGGLVLSQLLTLFTTPVIYLAFDRLGRRWTGRGTAAAPEVPTALAPPAAPAGEGRP</sequence>
<keyword evidence="4" id="KW-1185">Reference proteome</keyword>
<feature type="transmembrane region" description="Helical" evidence="2">
    <location>
        <begin position="632"/>
        <end position="654"/>
    </location>
</feature>
<evidence type="ECO:0000313" key="4">
    <source>
        <dbReference type="Proteomes" id="UP001242732"/>
    </source>
</evidence>
<keyword evidence="2" id="KW-1133">Transmembrane helix</keyword>
<keyword evidence="2" id="KW-0472">Membrane</keyword>
<feature type="transmembrane region" description="Helical" evidence="2">
    <location>
        <begin position="698"/>
        <end position="717"/>
    </location>
</feature>
<dbReference type="SUPFAM" id="SSF82693">
    <property type="entry name" value="Multidrug efflux transporter AcrB pore domain, PN1, PN2, PC1 and PC2 subdomains"/>
    <property type="match status" value="3"/>
</dbReference>
<dbReference type="Gene3D" id="3.30.70.1430">
    <property type="entry name" value="Multidrug efflux transporter AcrB pore domain"/>
    <property type="match status" value="1"/>
</dbReference>
<feature type="transmembrane region" description="Helical" evidence="2">
    <location>
        <begin position="1156"/>
        <end position="1180"/>
    </location>
</feature>
<protein>
    <submittedName>
        <fullName evidence="3">Efflux RND transporter permease subunit</fullName>
    </submittedName>
</protein>
<dbReference type="PANTHER" id="PTHR32063:SF21">
    <property type="entry name" value="MULTIDRUG RESISTANCE PROTEIN MDTB"/>
    <property type="match status" value="1"/>
</dbReference>
<feature type="transmembrane region" description="Helical" evidence="2">
    <location>
        <begin position="507"/>
        <end position="523"/>
    </location>
</feature>
<accession>A0ABY9AUF1</accession>
<feature type="region of interest" description="Disordered" evidence="1">
    <location>
        <begin position="1194"/>
        <end position="1214"/>
    </location>
</feature>
<feature type="compositionally biased region" description="Low complexity" evidence="1">
    <location>
        <begin position="340"/>
        <end position="360"/>
    </location>
</feature>
<dbReference type="PANTHER" id="PTHR32063">
    <property type="match status" value="1"/>
</dbReference>
<dbReference type="InterPro" id="IPR001036">
    <property type="entry name" value="Acrflvin-R"/>
</dbReference>
<dbReference type="Pfam" id="PF00873">
    <property type="entry name" value="ACR_tran"/>
    <property type="match status" value="2"/>
</dbReference>
<feature type="region of interest" description="Disordered" evidence="1">
    <location>
        <begin position="277"/>
        <end position="442"/>
    </location>
</feature>
<keyword evidence="2" id="KW-0812">Transmembrane</keyword>
<feature type="transmembrane region" description="Helical" evidence="2">
    <location>
        <begin position="1063"/>
        <end position="1089"/>
    </location>
</feature>
<evidence type="ECO:0000256" key="2">
    <source>
        <dbReference type="SAM" id="Phobius"/>
    </source>
</evidence>
<feature type="transmembrane region" description="Helical" evidence="2">
    <location>
        <begin position="529"/>
        <end position="549"/>
    </location>
</feature>
<feature type="compositionally biased region" description="Low complexity" evidence="1">
    <location>
        <begin position="287"/>
        <end position="301"/>
    </location>
</feature>
<gene>
    <name evidence="3" type="ORF">QRO08_08125</name>
</gene>
<feature type="compositionally biased region" description="Low complexity" evidence="1">
    <location>
        <begin position="368"/>
        <end position="388"/>
    </location>
</feature>
<dbReference type="Gene3D" id="3.30.2090.10">
    <property type="entry name" value="Multidrug efflux transporter AcrB TolC docking domain, DN and DC subdomains"/>
    <property type="match status" value="2"/>
</dbReference>
<feature type="compositionally biased region" description="Low complexity" evidence="1">
    <location>
        <begin position="424"/>
        <end position="442"/>
    </location>
</feature>
<dbReference type="Gene3D" id="1.20.1640.10">
    <property type="entry name" value="Multidrug efflux transporter AcrB transmembrane domain"/>
    <property type="match status" value="2"/>
</dbReference>
<dbReference type="InterPro" id="IPR027463">
    <property type="entry name" value="AcrB_DN_DC_subdom"/>
</dbReference>
<dbReference type="EMBL" id="CP127363">
    <property type="protein sequence ID" value="WIY50521.1"/>
    <property type="molecule type" value="Genomic_DNA"/>
</dbReference>
<dbReference type="Proteomes" id="UP001242732">
    <property type="component" value="Chromosome"/>
</dbReference>
<feature type="transmembrane region" description="Helical" evidence="2">
    <location>
        <begin position="12"/>
        <end position="32"/>
    </location>
</feature>
<dbReference type="PRINTS" id="PR00702">
    <property type="entry name" value="ACRIFLAVINRP"/>
</dbReference>
<evidence type="ECO:0000256" key="1">
    <source>
        <dbReference type="SAM" id="MobiDB-lite"/>
    </source>
</evidence>
<feature type="compositionally biased region" description="Low complexity" evidence="1">
    <location>
        <begin position="396"/>
        <end position="416"/>
    </location>
</feature>
<organism evidence="3 4">
    <name type="scientific">Paracidovorax citrulli</name>
    <name type="common">Acidovorax citrulli</name>
    <dbReference type="NCBI Taxonomy" id="80869"/>
    <lineage>
        <taxon>Bacteria</taxon>
        <taxon>Pseudomonadati</taxon>
        <taxon>Pseudomonadota</taxon>
        <taxon>Betaproteobacteria</taxon>
        <taxon>Burkholderiales</taxon>
        <taxon>Comamonadaceae</taxon>
        <taxon>Paracidovorax</taxon>
    </lineage>
</organism>
<evidence type="ECO:0000313" key="3">
    <source>
        <dbReference type="EMBL" id="WIY50521.1"/>
    </source>
</evidence>